<dbReference type="EMBL" id="JAENJH010000002">
    <property type="protein sequence ID" value="MBK1784650.1"/>
    <property type="molecule type" value="Genomic_DNA"/>
</dbReference>
<keyword evidence="5" id="KW-0547">Nucleotide-binding</keyword>
<keyword evidence="7" id="KW-0067">ATP-binding</keyword>
<dbReference type="Pfam" id="PF07730">
    <property type="entry name" value="HisKA_3"/>
    <property type="match status" value="1"/>
</dbReference>
<keyword evidence="9" id="KW-0472">Membrane</keyword>
<feature type="transmembrane region" description="Helical" evidence="9">
    <location>
        <begin position="57"/>
        <end position="86"/>
    </location>
</feature>
<dbReference type="Pfam" id="PF02518">
    <property type="entry name" value="HATPase_c"/>
    <property type="match status" value="1"/>
</dbReference>
<dbReference type="Gene3D" id="1.20.5.1930">
    <property type="match status" value="1"/>
</dbReference>
<dbReference type="Gene3D" id="3.30.565.10">
    <property type="entry name" value="Histidine kinase-like ATPase, C-terminal domain"/>
    <property type="match status" value="1"/>
</dbReference>
<dbReference type="GO" id="GO:0016020">
    <property type="term" value="C:membrane"/>
    <property type="evidence" value="ECO:0007669"/>
    <property type="project" value="InterPro"/>
</dbReference>
<dbReference type="GO" id="GO:0000155">
    <property type="term" value="F:phosphorelay sensor kinase activity"/>
    <property type="evidence" value="ECO:0007669"/>
    <property type="project" value="InterPro"/>
</dbReference>
<keyword evidence="12" id="KW-1185">Reference proteome</keyword>
<dbReference type="GO" id="GO:0046983">
    <property type="term" value="F:protein dimerization activity"/>
    <property type="evidence" value="ECO:0007669"/>
    <property type="project" value="InterPro"/>
</dbReference>
<dbReference type="GO" id="GO:0005524">
    <property type="term" value="F:ATP binding"/>
    <property type="evidence" value="ECO:0007669"/>
    <property type="project" value="UniProtKB-KW"/>
</dbReference>
<gene>
    <name evidence="11" type="ORF">JHE00_09960</name>
</gene>
<accession>A0A934QQR8</accession>
<sequence>MVGDSMIALLVLLIDLSAFFVVQAQPDGTVHGWQVTVPVDIAMVAPLVLRRKFPLPFAYAVLVLGVVHSALGPGLAAALTSGIAVYSVVVYAGRKQGAVYLALTLATSVAQLFFQPRDEWLVNLIVSVLVLLLCWVLGEFVGARRAYQGEVEARLHLLETERDQATRIAVAEERGRIARELHDVVAHAVSVIVVHADGASYAIRSKPELAEHAIRTISETGRDALGELRRLLDVLRGEDDDEPRVPQPTTADLTELAESMRTAGLGVDIELDELGELPAGVSLGIYRIVQESLTNALKHAGQGARTKVRVRRNPDVVTVDVNDDGAGKAHQLTTASAQRPLSGGNGLIGMRERAHVYGGTLHAGPSPGGGWHVSARLPVRLDP</sequence>
<evidence type="ECO:0000256" key="7">
    <source>
        <dbReference type="ARBA" id="ARBA00022840"/>
    </source>
</evidence>
<dbReference type="InterPro" id="IPR055558">
    <property type="entry name" value="DUF7134"/>
</dbReference>
<protein>
    <recommendedName>
        <fullName evidence="2">histidine kinase</fullName>
        <ecNumber evidence="2">2.7.13.3</ecNumber>
    </recommendedName>
</protein>
<name>A0A934QQR8_9PSEU</name>
<dbReference type="CDD" id="cd16917">
    <property type="entry name" value="HATPase_UhpB-NarQ-NarX-like"/>
    <property type="match status" value="1"/>
</dbReference>
<comment type="caution">
    <text evidence="11">The sequence shown here is derived from an EMBL/GenBank/DDBJ whole genome shotgun (WGS) entry which is preliminary data.</text>
</comment>
<dbReference type="PROSITE" id="PS50109">
    <property type="entry name" value="HIS_KIN"/>
    <property type="match status" value="1"/>
</dbReference>
<evidence type="ECO:0000256" key="5">
    <source>
        <dbReference type="ARBA" id="ARBA00022741"/>
    </source>
</evidence>
<evidence type="ECO:0000256" key="1">
    <source>
        <dbReference type="ARBA" id="ARBA00000085"/>
    </source>
</evidence>
<evidence type="ECO:0000256" key="8">
    <source>
        <dbReference type="ARBA" id="ARBA00023012"/>
    </source>
</evidence>
<evidence type="ECO:0000259" key="10">
    <source>
        <dbReference type="PROSITE" id="PS50109"/>
    </source>
</evidence>
<evidence type="ECO:0000256" key="9">
    <source>
        <dbReference type="SAM" id="Phobius"/>
    </source>
</evidence>
<proteinExistence type="predicted"/>
<dbReference type="InterPro" id="IPR036890">
    <property type="entry name" value="HATPase_C_sf"/>
</dbReference>
<keyword evidence="9" id="KW-1133">Transmembrane helix</keyword>
<dbReference type="AlphaFoldDB" id="A0A934QQR8"/>
<keyword evidence="8" id="KW-0902">Two-component regulatory system</keyword>
<evidence type="ECO:0000256" key="2">
    <source>
        <dbReference type="ARBA" id="ARBA00012438"/>
    </source>
</evidence>
<dbReference type="InterPro" id="IPR003594">
    <property type="entry name" value="HATPase_dom"/>
</dbReference>
<keyword evidence="9" id="KW-0812">Transmembrane</keyword>
<dbReference type="Proteomes" id="UP000635245">
    <property type="component" value="Unassembled WGS sequence"/>
</dbReference>
<reference evidence="11" key="1">
    <citation type="submission" date="2020-12" db="EMBL/GenBank/DDBJ databases">
        <title>Prauserella sp. ASG 168, a novel actinomycete isolated from cave rock.</title>
        <authorList>
            <person name="Suriyachadkun C."/>
        </authorList>
    </citation>
    <scope>NUCLEOTIDE SEQUENCE</scope>
    <source>
        <strain evidence="11">ASG 168</strain>
    </source>
</reference>
<dbReference type="Pfam" id="PF23539">
    <property type="entry name" value="DUF7134"/>
    <property type="match status" value="1"/>
</dbReference>
<keyword evidence="4" id="KW-0808">Transferase</keyword>
<evidence type="ECO:0000313" key="12">
    <source>
        <dbReference type="Proteomes" id="UP000635245"/>
    </source>
</evidence>
<dbReference type="PANTHER" id="PTHR24421">
    <property type="entry name" value="NITRATE/NITRITE SENSOR PROTEIN NARX-RELATED"/>
    <property type="match status" value="1"/>
</dbReference>
<dbReference type="SUPFAM" id="SSF55874">
    <property type="entry name" value="ATPase domain of HSP90 chaperone/DNA topoisomerase II/histidine kinase"/>
    <property type="match status" value="1"/>
</dbReference>
<dbReference type="InterPro" id="IPR011712">
    <property type="entry name" value="Sig_transdc_His_kin_sub3_dim/P"/>
</dbReference>
<feature type="domain" description="Histidine kinase" evidence="10">
    <location>
        <begin position="285"/>
        <end position="381"/>
    </location>
</feature>
<evidence type="ECO:0000256" key="6">
    <source>
        <dbReference type="ARBA" id="ARBA00022777"/>
    </source>
</evidence>
<evidence type="ECO:0000256" key="4">
    <source>
        <dbReference type="ARBA" id="ARBA00022679"/>
    </source>
</evidence>
<evidence type="ECO:0000313" key="11">
    <source>
        <dbReference type="EMBL" id="MBK1784650.1"/>
    </source>
</evidence>
<feature type="transmembrane region" description="Helical" evidence="9">
    <location>
        <begin position="98"/>
        <end position="114"/>
    </location>
</feature>
<evidence type="ECO:0000256" key="3">
    <source>
        <dbReference type="ARBA" id="ARBA00022553"/>
    </source>
</evidence>
<dbReference type="SMART" id="SM00387">
    <property type="entry name" value="HATPase_c"/>
    <property type="match status" value="1"/>
</dbReference>
<organism evidence="11 12">
    <name type="scientific">Prauserella cavernicola</name>
    <dbReference type="NCBI Taxonomy" id="2800127"/>
    <lineage>
        <taxon>Bacteria</taxon>
        <taxon>Bacillati</taxon>
        <taxon>Actinomycetota</taxon>
        <taxon>Actinomycetes</taxon>
        <taxon>Pseudonocardiales</taxon>
        <taxon>Pseudonocardiaceae</taxon>
        <taxon>Prauserella</taxon>
    </lineage>
</organism>
<dbReference type="EC" id="2.7.13.3" evidence="2"/>
<comment type="catalytic activity">
    <reaction evidence="1">
        <text>ATP + protein L-histidine = ADP + protein N-phospho-L-histidine.</text>
        <dbReference type="EC" id="2.7.13.3"/>
    </reaction>
</comment>
<dbReference type="InterPro" id="IPR005467">
    <property type="entry name" value="His_kinase_dom"/>
</dbReference>
<dbReference type="PANTHER" id="PTHR24421:SF10">
    <property type="entry name" value="NITRATE_NITRITE SENSOR PROTEIN NARQ"/>
    <property type="match status" value="1"/>
</dbReference>
<keyword evidence="3" id="KW-0597">Phosphoprotein</keyword>
<keyword evidence="6 11" id="KW-0418">Kinase</keyword>
<feature type="transmembrane region" description="Helical" evidence="9">
    <location>
        <begin position="120"/>
        <end position="138"/>
    </location>
</feature>
<dbReference type="InterPro" id="IPR050482">
    <property type="entry name" value="Sensor_HK_TwoCompSys"/>
</dbReference>